<proteinExistence type="predicted"/>
<evidence type="ECO:0000313" key="1">
    <source>
        <dbReference type="EMBL" id="MDR7356007.1"/>
    </source>
</evidence>
<keyword evidence="2" id="KW-1185">Reference proteome</keyword>
<evidence type="ECO:0000313" key="2">
    <source>
        <dbReference type="Proteomes" id="UP001183619"/>
    </source>
</evidence>
<protein>
    <submittedName>
        <fullName evidence="1">Uncharacterized protein</fullName>
    </submittedName>
</protein>
<accession>A0ABU2BBK1</accession>
<dbReference type="Proteomes" id="UP001183619">
    <property type="component" value="Unassembled WGS sequence"/>
</dbReference>
<sequence>MHENVEAVIASLDLEATVMRCVDAVVGAFVVPLVEFAFRRRSLTSCFGWGSHV</sequence>
<organism evidence="1 2">
    <name type="scientific">Corynebacterium felinum</name>
    <dbReference type="NCBI Taxonomy" id="131318"/>
    <lineage>
        <taxon>Bacteria</taxon>
        <taxon>Bacillati</taxon>
        <taxon>Actinomycetota</taxon>
        <taxon>Actinomycetes</taxon>
        <taxon>Mycobacteriales</taxon>
        <taxon>Corynebacteriaceae</taxon>
        <taxon>Corynebacterium</taxon>
    </lineage>
</organism>
<reference evidence="1 2" key="1">
    <citation type="submission" date="2023-07" db="EMBL/GenBank/DDBJ databases">
        <title>Sequencing the genomes of 1000 actinobacteria strains.</title>
        <authorList>
            <person name="Klenk H.-P."/>
        </authorList>
    </citation>
    <scope>NUCLEOTIDE SEQUENCE [LARGE SCALE GENOMIC DNA]</scope>
    <source>
        <strain evidence="1 2">DSM 44508</strain>
    </source>
</reference>
<comment type="caution">
    <text evidence="1">The sequence shown here is derived from an EMBL/GenBank/DDBJ whole genome shotgun (WGS) entry which is preliminary data.</text>
</comment>
<dbReference type="EMBL" id="JAVDYF010000001">
    <property type="protein sequence ID" value="MDR7356007.1"/>
    <property type="molecule type" value="Genomic_DNA"/>
</dbReference>
<name>A0ABU2BBK1_9CORY</name>
<gene>
    <name evidence="1" type="ORF">J2S37_002545</name>
</gene>